<dbReference type="OrthoDB" id="149912at2"/>
<evidence type="ECO:0000313" key="2">
    <source>
        <dbReference type="EMBL" id="SFC14164.1"/>
    </source>
</evidence>
<proteinExistence type="predicted"/>
<sequence>MVPNKNNALRDVSIKTSGPRLAGIQNYDSDEGKLKKNIVAFHGWQDNCASFLNLITLMEEYNWLAFDFPGHGLSEWRSNDCHYYFVDYIDDIYQVITTQYDEPVHIVGHSMGAMAASLFSACFPELVLSVTLIEGIGLISTHENEVVQQLRNAILHRKKNTKNIKQNNAKYYQNFDTLVKARMAVSDLNYEECKLLMKRNATVTEQGVKLTIDPKLKQHSGFRFNEAQIVTVCKNIKSPVLVVLGKTGMKQIKQAVDIYAHHYRNLKIREVAGGHHCHIQNPQEVAKLLSSFIA</sequence>
<dbReference type="InterPro" id="IPR029058">
    <property type="entry name" value="AB_hydrolase_fold"/>
</dbReference>
<dbReference type="PANTHER" id="PTHR43798">
    <property type="entry name" value="MONOACYLGLYCEROL LIPASE"/>
    <property type="match status" value="1"/>
</dbReference>
<dbReference type="InterPro" id="IPR050266">
    <property type="entry name" value="AB_hydrolase_sf"/>
</dbReference>
<gene>
    <name evidence="2" type="ORF">SAMN02745724_01004</name>
</gene>
<feature type="domain" description="AB hydrolase-1" evidence="1">
    <location>
        <begin position="38"/>
        <end position="282"/>
    </location>
</feature>
<dbReference type="STRING" id="1123010.SAMN02745724_01004"/>
<dbReference type="EMBL" id="FOLO01000005">
    <property type="protein sequence ID" value="SFC14164.1"/>
    <property type="molecule type" value="Genomic_DNA"/>
</dbReference>
<protein>
    <submittedName>
        <fullName evidence="2">Pimeloyl-ACP methyl ester carboxylesterase</fullName>
    </submittedName>
</protein>
<dbReference type="InterPro" id="IPR000073">
    <property type="entry name" value="AB_hydrolase_1"/>
</dbReference>
<keyword evidence="3" id="KW-1185">Reference proteome</keyword>
<dbReference type="PANTHER" id="PTHR43798:SF33">
    <property type="entry name" value="HYDROLASE, PUTATIVE (AFU_ORTHOLOGUE AFUA_2G14860)-RELATED"/>
    <property type="match status" value="1"/>
</dbReference>
<organism evidence="2 3">
    <name type="scientific">Pseudoalteromonas denitrificans DSM 6059</name>
    <dbReference type="NCBI Taxonomy" id="1123010"/>
    <lineage>
        <taxon>Bacteria</taxon>
        <taxon>Pseudomonadati</taxon>
        <taxon>Pseudomonadota</taxon>
        <taxon>Gammaproteobacteria</taxon>
        <taxon>Alteromonadales</taxon>
        <taxon>Pseudoalteromonadaceae</taxon>
        <taxon>Pseudoalteromonas</taxon>
    </lineage>
</organism>
<dbReference type="Proteomes" id="UP000198862">
    <property type="component" value="Unassembled WGS sequence"/>
</dbReference>
<dbReference type="RefSeq" id="WP_091980911.1">
    <property type="nucleotide sequence ID" value="NZ_FOLO01000005.1"/>
</dbReference>
<dbReference type="AlphaFoldDB" id="A0A1I1GR94"/>
<dbReference type="Gene3D" id="3.40.50.1820">
    <property type="entry name" value="alpha/beta hydrolase"/>
    <property type="match status" value="1"/>
</dbReference>
<reference evidence="2 3" key="1">
    <citation type="submission" date="2016-10" db="EMBL/GenBank/DDBJ databases">
        <authorList>
            <person name="de Groot N.N."/>
        </authorList>
    </citation>
    <scope>NUCLEOTIDE SEQUENCE [LARGE SCALE GENOMIC DNA]</scope>
    <source>
        <strain evidence="2 3">DSM 6059</strain>
    </source>
</reference>
<name>A0A1I1GR94_9GAMM</name>
<accession>A0A1I1GR94</accession>
<evidence type="ECO:0000259" key="1">
    <source>
        <dbReference type="Pfam" id="PF00561"/>
    </source>
</evidence>
<evidence type="ECO:0000313" key="3">
    <source>
        <dbReference type="Proteomes" id="UP000198862"/>
    </source>
</evidence>
<dbReference type="SUPFAM" id="SSF53474">
    <property type="entry name" value="alpha/beta-Hydrolases"/>
    <property type="match status" value="1"/>
</dbReference>
<dbReference type="GO" id="GO:0016020">
    <property type="term" value="C:membrane"/>
    <property type="evidence" value="ECO:0007669"/>
    <property type="project" value="TreeGrafter"/>
</dbReference>
<dbReference type="Pfam" id="PF00561">
    <property type="entry name" value="Abhydrolase_1"/>
    <property type="match status" value="1"/>
</dbReference>